<protein>
    <recommendedName>
        <fullName evidence="2">Low molecular weight protein antigen 6 PH domain-containing protein</fullName>
    </recommendedName>
</protein>
<proteinExistence type="predicted"/>
<feature type="transmembrane region" description="Helical" evidence="1">
    <location>
        <begin position="320"/>
        <end position="338"/>
    </location>
</feature>
<evidence type="ECO:0000313" key="4">
    <source>
        <dbReference type="Proteomes" id="UP000627838"/>
    </source>
</evidence>
<evidence type="ECO:0000313" key="3">
    <source>
        <dbReference type="EMBL" id="MBE1534251.1"/>
    </source>
</evidence>
<keyword evidence="1" id="KW-0812">Transmembrane</keyword>
<feature type="transmembrane region" description="Helical" evidence="1">
    <location>
        <begin position="201"/>
        <end position="221"/>
    </location>
</feature>
<sequence length="340" mass="36511">MPPSPEPEPQEPQPVIVRRLERRSAWAPGAIAVLVGVLFAGLGASAADKDGGLFLTILLGVVGVPLVVLGMVVVVGVWRARTEIGPDGVRNRALFAEKFVAWDEVRGVTGTDTAPRVITLVRDGGRKVTLAAVRDDGTAPDGLGFDDIAELVRARASVPEYVEPTAPARPLSLRPSRRPLLWTVPVWLLAGAAVLQTNRVVLLFFSGYFALVAVLAVAHVLKLLRGRTDADADGLRNRLMLRTRTFAWRDVQSLTVTATLFGRITVVRLTGGKRFHLAAPRDGLLGRDPHFDDALETMRTLAGPEHRVVVSDGGIRVARAFMWGLLLTALVAGAWGMVGG</sequence>
<reference evidence="3 4" key="1">
    <citation type="submission" date="2020-10" db="EMBL/GenBank/DDBJ databases">
        <title>Sequencing the genomes of 1000 actinobacteria strains.</title>
        <authorList>
            <person name="Klenk H.-P."/>
        </authorList>
    </citation>
    <scope>NUCLEOTIDE SEQUENCE [LARGE SCALE GENOMIC DNA]</scope>
    <source>
        <strain evidence="3 4">DSM 46744</strain>
    </source>
</reference>
<keyword evidence="1" id="KW-1133">Transmembrane helix</keyword>
<name>A0ABR9JUK7_9ACTN</name>
<dbReference type="RefSeq" id="WP_192760660.1">
    <property type="nucleotide sequence ID" value="NZ_JADBDZ010000001.1"/>
</dbReference>
<accession>A0ABR9JUK7</accession>
<dbReference type="EMBL" id="JADBDZ010000001">
    <property type="protein sequence ID" value="MBE1534251.1"/>
    <property type="molecule type" value="Genomic_DNA"/>
</dbReference>
<gene>
    <name evidence="3" type="ORF">H4W34_004084</name>
</gene>
<comment type="caution">
    <text evidence="3">The sequence shown here is derived from an EMBL/GenBank/DDBJ whole genome shotgun (WGS) entry which is preliminary data.</text>
</comment>
<dbReference type="Pfam" id="PF10756">
    <property type="entry name" value="bPH_6"/>
    <property type="match status" value="1"/>
</dbReference>
<dbReference type="InterPro" id="IPR019692">
    <property type="entry name" value="CFP-6_PH"/>
</dbReference>
<feature type="transmembrane region" description="Helical" evidence="1">
    <location>
        <begin position="179"/>
        <end position="195"/>
    </location>
</feature>
<feature type="transmembrane region" description="Helical" evidence="1">
    <location>
        <begin position="53"/>
        <end position="78"/>
    </location>
</feature>
<evidence type="ECO:0000256" key="1">
    <source>
        <dbReference type="SAM" id="Phobius"/>
    </source>
</evidence>
<feature type="transmembrane region" description="Helical" evidence="1">
    <location>
        <begin position="25"/>
        <end position="47"/>
    </location>
</feature>
<keyword evidence="4" id="KW-1185">Reference proteome</keyword>
<feature type="domain" description="Low molecular weight protein antigen 6 PH" evidence="2">
    <location>
        <begin position="79"/>
        <end position="138"/>
    </location>
</feature>
<evidence type="ECO:0000259" key="2">
    <source>
        <dbReference type="Pfam" id="PF10756"/>
    </source>
</evidence>
<dbReference type="Proteomes" id="UP000627838">
    <property type="component" value="Unassembled WGS sequence"/>
</dbReference>
<keyword evidence="1" id="KW-0472">Membrane</keyword>
<organism evidence="3 4">
    <name type="scientific">Actinomadura algeriensis</name>
    <dbReference type="NCBI Taxonomy" id="1679523"/>
    <lineage>
        <taxon>Bacteria</taxon>
        <taxon>Bacillati</taxon>
        <taxon>Actinomycetota</taxon>
        <taxon>Actinomycetes</taxon>
        <taxon>Streptosporangiales</taxon>
        <taxon>Thermomonosporaceae</taxon>
        <taxon>Actinomadura</taxon>
    </lineage>
</organism>